<dbReference type="SUPFAM" id="SSF51126">
    <property type="entry name" value="Pectin lyase-like"/>
    <property type="match status" value="1"/>
</dbReference>
<feature type="domain" description="Right handed beta helix" evidence="2">
    <location>
        <begin position="352"/>
        <end position="457"/>
    </location>
</feature>
<evidence type="ECO:0000313" key="3">
    <source>
        <dbReference type="EMBL" id="CAK8674856.1"/>
    </source>
</evidence>
<organism evidence="3 4">
    <name type="scientific">Clavelina lepadiformis</name>
    <name type="common">Light-bulb sea squirt</name>
    <name type="synonym">Ascidia lepadiformis</name>
    <dbReference type="NCBI Taxonomy" id="159417"/>
    <lineage>
        <taxon>Eukaryota</taxon>
        <taxon>Metazoa</taxon>
        <taxon>Chordata</taxon>
        <taxon>Tunicata</taxon>
        <taxon>Ascidiacea</taxon>
        <taxon>Aplousobranchia</taxon>
        <taxon>Clavelinidae</taxon>
        <taxon>Clavelina</taxon>
    </lineage>
</organism>
<reference evidence="3 4" key="1">
    <citation type="submission" date="2024-02" db="EMBL/GenBank/DDBJ databases">
        <authorList>
            <person name="Daric V."/>
            <person name="Darras S."/>
        </authorList>
    </citation>
    <scope>NUCLEOTIDE SEQUENCE [LARGE SCALE GENOMIC DNA]</scope>
</reference>
<dbReference type="InterPro" id="IPR006626">
    <property type="entry name" value="PbH1"/>
</dbReference>
<feature type="signal peptide" evidence="1">
    <location>
        <begin position="1"/>
        <end position="21"/>
    </location>
</feature>
<protein>
    <recommendedName>
        <fullName evidence="2">Right handed beta helix domain-containing protein</fullName>
    </recommendedName>
</protein>
<dbReference type="Proteomes" id="UP001642483">
    <property type="component" value="Unassembled WGS sequence"/>
</dbReference>
<dbReference type="InterPro" id="IPR012334">
    <property type="entry name" value="Pectin_lyas_fold"/>
</dbReference>
<sequence length="705" mass="79899">MYRKICIGVLLAFIRLLLVDASSQESRILQNRILQLSRSADFFYLDAENGNDKWNGKRPTPEEGTGPFKTFIGAIDGIRAQRAFPNEKDSKLSIVGYPGDKRPVISGAVKISGKNFTPLGDKIFFAPFKGKCSKHVFLGKKRLIRARKPNLKKWTGSDMTGEGPYLTIKDLLHPTSDCDRQASGGYRQKNCHPNNKMGFIFEQGDIDPNWSNPKTGDIVIFQGWTAERGHIKNVSAGNILEFTKPLRFPIGEHPKSSGFRYIVEHIFEELDATGEFFCDEEAQILYLIPPEDALLDKDVFIASEDTFFIRLQLKLLFSTKVTDTKDIQFEGLEFRHSHDRNVNSYSRKPSVFHVEQTRHFSVKRCLFSNIGYTGILIYKSCNYIQIHKSKFSDVGYFAIDSSAQTKNLFIFKNTFEGCGVTNMFQPSCLHIRGAENIKISGNKISRSSYAGMRIGWQSTFTKDYVSEGRYVFHVVRNDVSNYGMGILSDFAGIYLASHPGCSGPKANLSNCHLHARVAFNTIHNASAYRYGGMGIYGDTAVSSLTVENNWLYDLDGAAVNFHCGQNNVALNNMIYHVKNGRVFGTCNAIVGKGVLLKQDLTFKKNVIYVTHRNGRLWRPFDAWRFDAPAVDNNVYYFSSDDLRQKKQFFPKTKSFGAWQRNLNDLKSIVGDPKFMDTKNRDFRLKSSSVARNIGIKSFDLRKYRT</sequence>
<evidence type="ECO:0000259" key="2">
    <source>
        <dbReference type="Pfam" id="PF13229"/>
    </source>
</evidence>
<dbReference type="SMART" id="SM00710">
    <property type="entry name" value="PbH1"/>
    <property type="match status" value="7"/>
</dbReference>
<dbReference type="Gene3D" id="2.160.20.10">
    <property type="entry name" value="Single-stranded right-handed beta-helix, Pectin lyase-like"/>
    <property type="match status" value="1"/>
</dbReference>
<gene>
    <name evidence="3" type="ORF">CVLEPA_LOCUS4512</name>
</gene>
<feature type="chain" id="PRO_5047160679" description="Right handed beta helix domain-containing protein" evidence="1">
    <location>
        <begin position="22"/>
        <end position="705"/>
    </location>
</feature>
<keyword evidence="1" id="KW-0732">Signal</keyword>
<comment type="caution">
    <text evidence="3">The sequence shown here is derived from an EMBL/GenBank/DDBJ whole genome shotgun (WGS) entry which is preliminary data.</text>
</comment>
<dbReference type="EMBL" id="CAWYQH010000013">
    <property type="protein sequence ID" value="CAK8674856.1"/>
    <property type="molecule type" value="Genomic_DNA"/>
</dbReference>
<evidence type="ECO:0000313" key="4">
    <source>
        <dbReference type="Proteomes" id="UP001642483"/>
    </source>
</evidence>
<dbReference type="Pfam" id="PF13229">
    <property type="entry name" value="Beta_helix"/>
    <property type="match status" value="1"/>
</dbReference>
<keyword evidence="4" id="KW-1185">Reference proteome</keyword>
<dbReference type="InterPro" id="IPR011050">
    <property type="entry name" value="Pectin_lyase_fold/virulence"/>
</dbReference>
<accession>A0ABP0F7V8</accession>
<dbReference type="PANTHER" id="PTHR36453:SF1">
    <property type="entry name" value="RIGHT HANDED BETA HELIX DOMAIN-CONTAINING PROTEIN"/>
    <property type="match status" value="1"/>
</dbReference>
<proteinExistence type="predicted"/>
<dbReference type="PANTHER" id="PTHR36453">
    <property type="entry name" value="SECRETED PROTEIN-RELATED"/>
    <property type="match status" value="1"/>
</dbReference>
<dbReference type="InterPro" id="IPR039448">
    <property type="entry name" value="Beta_helix"/>
</dbReference>
<name>A0ABP0F7V8_CLALP</name>
<evidence type="ECO:0000256" key="1">
    <source>
        <dbReference type="SAM" id="SignalP"/>
    </source>
</evidence>